<dbReference type="PANTHER" id="PTHR31301">
    <property type="entry name" value="LOB DOMAIN-CONTAINING PROTEIN 4-RELATED"/>
    <property type="match status" value="1"/>
</dbReference>
<sequence>MQRYNNNGVAAASGVHSACAACKHQRKKCDENCILAPYFPADKCREFQAVHKVFGVSNATKIVRNANSEEDRKKVADSLIWEAFCWQKDSVLGPYGEYKKIYEEFTLYKRQNQMMLLQDHNEPQVLKMATAHAHAHAHASITPTWNINSNAKRLVDDVKGSIGNAALRCYNQQDAHGNSLVGFSGSYGYPIPSHSEKLAVQEKGIHNPLQYYTTSGLIHGKTLESARWDNVL</sequence>
<reference evidence="4" key="1">
    <citation type="submission" date="2025-08" db="UniProtKB">
        <authorList>
            <consortium name="RefSeq"/>
        </authorList>
    </citation>
    <scope>IDENTIFICATION</scope>
    <source>
        <tissue evidence="4">Fruit stalk</tissue>
    </source>
</reference>
<accession>A0A6P6BAF6</accession>
<dbReference type="InterPro" id="IPR004883">
    <property type="entry name" value="LOB"/>
</dbReference>
<evidence type="ECO:0000256" key="1">
    <source>
        <dbReference type="ARBA" id="ARBA00005474"/>
    </source>
</evidence>
<evidence type="ECO:0000313" key="3">
    <source>
        <dbReference type="Proteomes" id="UP000515121"/>
    </source>
</evidence>
<dbReference type="PANTHER" id="PTHR31301:SF19">
    <property type="entry name" value="LOB DOMAIN-CONTAINING PROTEIN 2"/>
    <property type="match status" value="1"/>
</dbReference>
<feature type="domain" description="LOB" evidence="2">
    <location>
        <begin position="17"/>
        <end position="119"/>
    </location>
</feature>
<organism evidence="3 4">
    <name type="scientific">Durio zibethinus</name>
    <name type="common">Durian</name>
    <dbReference type="NCBI Taxonomy" id="66656"/>
    <lineage>
        <taxon>Eukaryota</taxon>
        <taxon>Viridiplantae</taxon>
        <taxon>Streptophyta</taxon>
        <taxon>Embryophyta</taxon>
        <taxon>Tracheophyta</taxon>
        <taxon>Spermatophyta</taxon>
        <taxon>Magnoliopsida</taxon>
        <taxon>eudicotyledons</taxon>
        <taxon>Gunneridae</taxon>
        <taxon>Pentapetalae</taxon>
        <taxon>rosids</taxon>
        <taxon>malvids</taxon>
        <taxon>Malvales</taxon>
        <taxon>Malvaceae</taxon>
        <taxon>Helicteroideae</taxon>
        <taxon>Durio</taxon>
    </lineage>
</organism>
<dbReference type="GeneID" id="111316361"/>
<dbReference type="KEGG" id="dzi:111316361"/>
<evidence type="ECO:0000259" key="2">
    <source>
        <dbReference type="PROSITE" id="PS50891"/>
    </source>
</evidence>
<comment type="similarity">
    <text evidence="1">Belongs to the LOB domain-containing protein family.</text>
</comment>
<name>A0A6P6BAF6_DURZI</name>
<protein>
    <submittedName>
        <fullName evidence="4">LOB domain-containing protein 2</fullName>
    </submittedName>
</protein>
<dbReference type="Pfam" id="PF03195">
    <property type="entry name" value="LOB"/>
    <property type="match status" value="1"/>
</dbReference>
<dbReference type="OrthoDB" id="913402at2759"/>
<dbReference type="PROSITE" id="PS50891">
    <property type="entry name" value="LOB"/>
    <property type="match status" value="1"/>
</dbReference>
<evidence type="ECO:0000313" key="4">
    <source>
        <dbReference type="RefSeq" id="XP_022774072.1"/>
    </source>
</evidence>
<keyword evidence="3" id="KW-1185">Reference proteome</keyword>
<proteinExistence type="inferred from homology"/>
<dbReference type="AlphaFoldDB" id="A0A6P6BAF6"/>
<gene>
    <name evidence="4" type="primary">LOC111316361</name>
</gene>
<dbReference type="Proteomes" id="UP000515121">
    <property type="component" value="Unplaced"/>
</dbReference>
<dbReference type="RefSeq" id="XP_022774072.1">
    <property type="nucleotide sequence ID" value="XM_022918337.1"/>
</dbReference>